<organism evidence="2 3">
    <name type="scientific">Cohnella faecalis</name>
    <dbReference type="NCBI Taxonomy" id="2315694"/>
    <lineage>
        <taxon>Bacteria</taxon>
        <taxon>Bacillati</taxon>
        <taxon>Bacillota</taxon>
        <taxon>Bacilli</taxon>
        <taxon>Bacillales</taxon>
        <taxon>Paenibacillaceae</taxon>
        <taxon>Cohnella</taxon>
    </lineage>
</organism>
<evidence type="ECO:0000313" key="2">
    <source>
        <dbReference type="EMBL" id="RIE04022.1"/>
    </source>
</evidence>
<dbReference type="Proteomes" id="UP000266340">
    <property type="component" value="Unassembled WGS sequence"/>
</dbReference>
<dbReference type="PANTHER" id="PTHR38442">
    <property type="entry name" value="INNER MEMBRANE PROTEIN-RELATED"/>
    <property type="match status" value="1"/>
</dbReference>
<dbReference type="OrthoDB" id="9769590at2"/>
<dbReference type="AlphaFoldDB" id="A0A398CNV2"/>
<comment type="caution">
    <text evidence="2">The sequence shown here is derived from an EMBL/GenBank/DDBJ whole genome shotgun (WGS) entry which is preliminary data.</text>
</comment>
<reference evidence="2 3" key="1">
    <citation type="submission" date="2018-09" db="EMBL/GenBank/DDBJ databases">
        <title>Cohnella cavernae sp. nov., isolated from a karst cave.</title>
        <authorList>
            <person name="Zhu H."/>
        </authorList>
    </citation>
    <scope>NUCLEOTIDE SEQUENCE [LARGE SCALE GENOMIC DNA]</scope>
    <source>
        <strain evidence="2 3">K2E09-144</strain>
    </source>
</reference>
<accession>A0A398CNV2</accession>
<keyword evidence="1" id="KW-0812">Transmembrane</keyword>
<feature type="transmembrane region" description="Helical" evidence="1">
    <location>
        <begin position="401"/>
        <end position="422"/>
    </location>
</feature>
<keyword evidence="3" id="KW-1185">Reference proteome</keyword>
<keyword evidence="1" id="KW-1133">Transmembrane helix</keyword>
<dbReference type="Pfam" id="PF04286">
    <property type="entry name" value="DUF445"/>
    <property type="match status" value="1"/>
</dbReference>
<evidence type="ECO:0000313" key="3">
    <source>
        <dbReference type="Proteomes" id="UP000266340"/>
    </source>
</evidence>
<dbReference type="RefSeq" id="WP_119148698.1">
    <property type="nucleotide sequence ID" value="NZ_JBHSOV010000038.1"/>
</dbReference>
<protein>
    <submittedName>
        <fullName evidence="2">DUF445 domain-containing protein</fullName>
    </submittedName>
</protein>
<dbReference type="InterPro" id="IPR007383">
    <property type="entry name" value="DUF445"/>
</dbReference>
<evidence type="ECO:0000256" key="1">
    <source>
        <dbReference type="SAM" id="Phobius"/>
    </source>
</evidence>
<sequence>MKKTANLVLLLVALAFGAAVLCKAWWPDQWWSTLLFYMSEAGLVGGLADWFAVTALFRRPLGLPLKHAAIIPNNRLKLIDGAVQMVETQLLPPNVMKESIEKYSFVRMAVERLDPLVRDGTVYRIGWKALLSWFESMDRPATAAMLDKLLRQGLRTVPVTPYAGKSLSALIDSGLLEKGFDRLLDEIAIKADSEDVKQGIRSMLETEKQRKLNEGGWLSRLFKQTAVSFAESADILNLDEAASIVQRDLLAFLEDMHRPDHEMRTFLLDRLRRLADSLNDDPDIAKAIESWKETTLERTEFSKAIEDLLGRTAQALADGEAERMKEWLERLITRYWDVFKDNASMQNAMERHVKSFLSDVVDREHRLIGTVVRETLDSFTKDKLNEFVESKVGRDLSRIRINGSVLGAFIGACMYVILHVVYDPILRAFGVS</sequence>
<proteinExistence type="predicted"/>
<feature type="transmembrane region" description="Helical" evidence="1">
    <location>
        <begin position="34"/>
        <end position="57"/>
    </location>
</feature>
<dbReference type="EMBL" id="QXJM01000029">
    <property type="protein sequence ID" value="RIE04022.1"/>
    <property type="molecule type" value="Genomic_DNA"/>
</dbReference>
<keyword evidence="1" id="KW-0472">Membrane</keyword>
<name>A0A398CNV2_9BACL</name>
<gene>
    <name evidence="2" type="ORF">D3H35_08700</name>
</gene>
<dbReference type="PANTHER" id="PTHR38442:SF1">
    <property type="entry name" value="INNER MEMBRANE PROTEIN"/>
    <property type="match status" value="1"/>
</dbReference>
<dbReference type="GO" id="GO:0005886">
    <property type="term" value="C:plasma membrane"/>
    <property type="evidence" value="ECO:0007669"/>
    <property type="project" value="TreeGrafter"/>
</dbReference>